<gene>
    <name evidence="2" type="ORF">JCM17207_20030</name>
</gene>
<reference evidence="2" key="1">
    <citation type="journal article" date="2022" name="Int. J. Syst. Evol. Microbiol.">
        <title>Genome-based, phenotypic and chemotaxonomic classification of Faecalibacterium strains: proposal of three novel species Faecalibacterium duncaniae sp. nov., Faecalibacterium hattorii sp. nov. and Faecalibacterium gallinarum sp. nov. .</title>
        <authorList>
            <person name="Sakamoto M."/>
            <person name="Sakurai N."/>
            <person name="Tanno H."/>
            <person name="Iino T."/>
            <person name="Ohkuma M."/>
            <person name="Endo A."/>
        </authorList>
    </citation>
    <scope>NUCLEOTIDE SEQUENCE</scope>
    <source>
        <strain evidence="2">JCM 17207</strain>
    </source>
</reference>
<keyword evidence="2" id="KW-0418">Kinase</keyword>
<evidence type="ECO:0000313" key="3">
    <source>
        <dbReference type="Proteomes" id="UP001055185"/>
    </source>
</evidence>
<dbReference type="Gene3D" id="3.30.420.40">
    <property type="match status" value="2"/>
</dbReference>
<organism evidence="2 3">
    <name type="scientific">Faecalibacterium gallinarum</name>
    <dbReference type="NCBI Taxonomy" id="2903556"/>
    <lineage>
        <taxon>Bacteria</taxon>
        <taxon>Bacillati</taxon>
        <taxon>Bacillota</taxon>
        <taxon>Clostridia</taxon>
        <taxon>Eubacteriales</taxon>
        <taxon>Oscillospiraceae</taxon>
        <taxon>Faecalibacterium</taxon>
    </lineage>
</organism>
<dbReference type="InterPro" id="IPR000600">
    <property type="entry name" value="ROK"/>
</dbReference>
<proteinExistence type="inferred from homology"/>
<dbReference type="PANTHER" id="PTHR18964:SF170">
    <property type="entry name" value="SUGAR KINASE"/>
    <property type="match status" value="1"/>
</dbReference>
<name>A0AA37J083_9FIRM</name>
<evidence type="ECO:0000313" key="2">
    <source>
        <dbReference type="EMBL" id="GJN65378.1"/>
    </source>
</evidence>
<dbReference type="PANTHER" id="PTHR18964">
    <property type="entry name" value="ROK (REPRESSOR, ORF, KINASE) FAMILY"/>
    <property type="match status" value="1"/>
</dbReference>
<dbReference type="EMBL" id="BQKV01000098">
    <property type="protein sequence ID" value="GJN65378.1"/>
    <property type="molecule type" value="Genomic_DNA"/>
</dbReference>
<dbReference type="Pfam" id="PF00480">
    <property type="entry name" value="ROK"/>
    <property type="match status" value="1"/>
</dbReference>
<keyword evidence="2" id="KW-0808">Transferase</keyword>
<dbReference type="CDD" id="cd24152">
    <property type="entry name" value="ASKHA_NBD_ROK-like"/>
    <property type="match status" value="1"/>
</dbReference>
<comment type="caution">
    <text evidence="2">The sequence shown here is derived from an EMBL/GenBank/DDBJ whole genome shotgun (WGS) entry which is preliminary data.</text>
</comment>
<protein>
    <submittedName>
        <fullName evidence="2">Sugar kinase</fullName>
    </submittedName>
</protein>
<accession>A0AA37J083</accession>
<evidence type="ECO:0000256" key="1">
    <source>
        <dbReference type="ARBA" id="ARBA00006479"/>
    </source>
</evidence>
<sequence>MQHYVVIDLGGTLVKYALADETGNLTQQGKTPSTCSNAEELLDLLERVARQFTVPYQGVAISMPGRIETRTGVAHTGGTFSFLHHTPIAPLLQQRLGVPVTIANDGKCAANAELWQGSMRDVENGVVIVLGTGTGGGLILNHQVYMGHTLGAGEFSFLAVDYQLLPKGIADSREDLTPVWAHYMSAKGLLRIYRVHKHLAPDTPLDGFGFFRSYDAGEPEAKAALEEFGRYAAAGIYTIQSVLDSQRIAIGGGISARPEIVQEIARAVDRQYAAISFTAFGKPEIVRCQFGNDANLIGALAFHLAAAAPQH</sequence>
<dbReference type="Proteomes" id="UP001055185">
    <property type="component" value="Unassembled WGS sequence"/>
</dbReference>
<keyword evidence="3" id="KW-1185">Reference proteome</keyword>
<comment type="similarity">
    <text evidence="1">Belongs to the ROK (NagC/XylR) family.</text>
</comment>
<dbReference type="GO" id="GO:0016301">
    <property type="term" value="F:kinase activity"/>
    <property type="evidence" value="ECO:0007669"/>
    <property type="project" value="UniProtKB-KW"/>
</dbReference>
<dbReference type="RefSeq" id="WP_238317599.1">
    <property type="nucleotide sequence ID" value="NZ_BQKV01000098.1"/>
</dbReference>
<dbReference type="InterPro" id="IPR043129">
    <property type="entry name" value="ATPase_NBD"/>
</dbReference>
<dbReference type="AlphaFoldDB" id="A0AA37J083"/>
<dbReference type="SUPFAM" id="SSF53067">
    <property type="entry name" value="Actin-like ATPase domain"/>
    <property type="match status" value="1"/>
</dbReference>